<organism evidence="16 17">
    <name type="scientific">Dehalobacterium formicoaceticum</name>
    <dbReference type="NCBI Taxonomy" id="51515"/>
    <lineage>
        <taxon>Bacteria</taxon>
        <taxon>Bacillati</taxon>
        <taxon>Bacillota</taxon>
        <taxon>Clostridia</taxon>
        <taxon>Eubacteriales</taxon>
        <taxon>Peptococcaceae</taxon>
        <taxon>Dehalobacterium</taxon>
    </lineage>
</organism>
<keyword evidence="3 13" id="KW-0028">Amino-acid biosynthesis</keyword>
<evidence type="ECO:0000256" key="13">
    <source>
        <dbReference type="HAMAP-Rule" id="MF_00102"/>
    </source>
</evidence>
<evidence type="ECO:0000256" key="3">
    <source>
        <dbReference type="ARBA" id="ARBA00022605"/>
    </source>
</evidence>
<dbReference type="SUPFAM" id="SSF51735">
    <property type="entry name" value="NAD(P)-binding Rossmann-fold domains"/>
    <property type="match status" value="1"/>
</dbReference>
<evidence type="ECO:0000259" key="15">
    <source>
        <dbReference type="Pfam" id="PF05173"/>
    </source>
</evidence>
<evidence type="ECO:0000256" key="6">
    <source>
        <dbReference type="ARBA" id="ARBA00023002"/>
    </source>
</evidence>
<dbReference type="HAMAP" id="MF_00102">
    <property type="entry name" value="DapB"/>
    <property type="match status" value="1"/>
</dbReference>
<evidence type="ECO:0000256" key="1">
    <source>
        <dbReference type="ARBA" id="ARBA00006642"/>
    </source>
</evidence>
<comment type="caution">
    <text evidence="16">The sequence shown here is derived from an EMBL/GenBank/DDBJ whole genome shotgun (WGS) entry which is preliminary data.</text>
</comment>
<comment type="subcellular location">
    <subcellularLocation>
        <location evidence="13">Cytoplasm</location>
    </subcellularLocation>
</comment>
<evidence type="ECO:0000256" key="4">
    <source>
        <dbReference type="ARBA" id="ARBA00022857"/>
    </source>
</evidence>
<keyword evidence="4 13" id="KW-0521">NADP</keyword>
<keyword evidence="17" id="KW-1185">Reference proteome</keyword>
<protein>
    <recommendedName>
        <fullName evidence="10 13">4-hydroxy-tetrahydrodipicolinate reductase</fullName>
        <shortName evidence="13">HTPA reductase</shortName>
        <ecNumber evidence="10 13">1.17.1.8</ecNumber>
    </recommendedName>
</protein>
<feature type="domain" description="Dihydrodipicolinate reductase N-terminal" evidence="14">
    <location>
        <begin position="6"/>
        <end position="129"/>
    </location>
</feature>
<evidence type="ECO:0000256" key="2">
    <source>
        <dbReference type="ARBA" id="ARBA00022490"/>
    </source>
</evidence>
<feature type="binding site" evidence="13">
    <location>
        <position position="157"/>
    </location>
    <ligand>
        <name>(S)-2,3,4,5-tetrahydrodipicolinate</name>
        <dbReference type="ChEBI" id="CHEBI:16845"/>
    </ligand>
</feature>
<evidence type="ECO:0000256" key="12">
    <source>
        <dbReference type="ARBA" id="ARBA00049396"/>
    </source>
</evidence>
<evidence type="ECO:0000256" key="9">
    <source>
        <dbReference type="ARBA" id="ARBA00037922"/>
    </source>
</evidence>
<dbReference type="InterPro" id="IPR000846">
    <property type="entry name" value="DapB_N"/>
</dbReference>
<comment type="catalytic activity">
    <reaction evidence="12 13">
        <text>(S)-2,3,4,5-tetrahydrodipicolinate + NAD(+) + H2O = (2S,4S)-4-hydroxy-2,3,4,5-tetrahydrodipicolinate + NADH + H(+)</text>
        <dbReference type="Rhea" id="RHEA:35323"/>
        <dbReference type="ChEBI" id="CHEBI:15377"/>
        <dbReference type="ChEBI" id="CHEBI:15378"/>
        <dbReference type="ChEBI" id="CHEBI:16845"/>
        <dbReference type="ChEBI" id="CHEBI:57540"/>
        <dbReference type="ChEBI" id="CHEBI:57945"/>
        <dbReference type="ChEBI" id="CHEBI:67139"/>
        <dbReference type="EC" id="1.17.1.8"/>
    </reaction>
</comment>
<reference evidence="16 17" key="1">
    <citation type="submission" date="2022-08" db="EMBL/GenBank/DDBJ databases">
        <title>Proteogenomics of the novel Dehalobacterium formicoaceticum strain EZ94 highlights a key role of methyltransferases during anaerobic dichloromethane degradation.</title>
        <authorList>
            <person name="Wasmund K."/>
        </authorList>
    </citation>
    <scope>NUCLEOTIDE SEQUENCE [LARGE SCALE GENOMIC DNA]</scope>
    <source>
        <strain evidence="16 17">EZ94</strain>
    </source>
</reference>
<feature type="domain" description="Dihydrodipicolinate reductase C-terminal" evidence="15">
    <location>
        <begin position="132"/>
        <end position="266"/>
    </location>
</feature>
<dbReference type="SUPFAM" id="SSF55347">
    <property type="entry name" value="Glyceraldehyde-3-phosphate dehydrogenase-like, C-terminal domain"/>
    <property type="match status" value="1"/>
</dbReference>
<evidence type="ECO:0000313" key="17">
    <source>
        <dbReference type="Proteomes" id="UP001524944"/>
    </source>
</evidence>
<proteinExistence type="inferred from homology"/>
<dbReference type="Proteomes" id="UP001524944">
    <property type="component" value="Unassembled WGS sequence"/>
</dbReference>
<dbReference type="InterPro" id="IPR022663">
    <property type="entry name" value="DapB_C"/>
</dbReference>
<feature type="binding site" evidence="13">
    <location>
        <begin position="100"/>
        <end position="102"/>
    </location>
    <ligand>
        <name>NAD(+)</name>
        <dbReference type="ChEBI" id="CHEBI:57540"/>
    </ligand>
</feature>
<dbReference type="EC" id="1.17.1.8" evidence="10 13"/>
<dbReference type="Gene3D" id="3.30.360.10">
    <property type="entry name" value="Dihydrodipicolinate Reductase, domain 2"/>
    <property type="match status" value="1"/>
</dbReference>
<keyword evidence="2 13" id="KW-0963">Cytoplasm</keyword>
<dbReference type="PANTHER" id="PTHR20836">
    <property type="entry name" value="DIHYDRODIPICOLINATE REDUCTASE"/>
    <property type="match status" value="1"/>
</dbReference>
<comment type="similarity">
    <text evidence="1 13">Belongs to the DapB family.</text>
</comment>
<comment type="subunit">
    <text evidence="13">Homotetramer.</text>
</comment>
<feature type="binding site" evidence="13">
    <location>
        <begin position="166"/>
        <end position="167"/>
    </location>
    <ligand>
        <name>(S)-2,3,4,5-tetrahydrodipicolinate</name>
        <dbReference type="ChEBI" id="CHEBI:16845"/>
    </ligand>
</feature>
<feature type="binding site" evidence="13">
    <location>
        <position position="37"/>
    </location>
    <ligand>
        <name>NAD(+)</name>
        <dbReference type="ChEBI" id="CHEBI:57540"/>
    </ligand>
</feature>
<feature type="binding site" evidence="13">
    <location>
        <begin position="126"/>
        <end position="129"/>
    </location>
    <ligand>
        <name>NAD(+)</name>
        <dbReference type="ChEBI" id="CHEBI:57540"/>
    </ligand>
</feature>
<evidence type="ECO:0000256" key="10">
    <source>
        <dbReference type="ARBA" id="ARBA00038983"/>
    </source>
</evidence>
<keyword evidence="8 13" id="KW-0457">Lysine biosynthesis</keyword>
<dbReference type="InterPro" id="IPR036291">
    <property type="entry name" value="NAD(P)-bd_dom_sf"/>
</dbReference>
<dbReference type="InterPro" id="IPR023940">
    <property type="entry name" value="DHDPR_bac"/>
</dbReference>
<accession>A0ABT1Y8A0</accession>
<evidence type="ECO:0000256" key="11">
    <source>
        <dbReference type="ARBA" id="ARBA00049080"/>
    </source>
</evidence>
<dbReference type="CDD" id="cd02274">
    <property type="entry name" value="DHDPR_N"/>
    <property type="match status" value="1"/>
</dbReference>
<dbReference type="InterPro" id="IPR022664">
    <property type="entry name" value="DapB_N_CS"/>
</dbReference>
<dbReference type="RefSeq" id="WP_089611255.1">
    <property type="nucleotide sequence ID" value="NZ_CP022121.1"/>
</dbReference>
<evidence type="ECO:0000256" key="5">
    <source>
        <dbReference type="ARBA" id="ARBA00022915"/>
    </source>
</evidence>
<comment type="catalytic activity">
    <reaction evidence="11 13">
        <text>(S)-2,3,4,5-tetrahydrodipicolinate + NADP(+) + H2O = (2S,4S)-4-hydroxy-2,3,4,5-tetrahydrodipicolinate + NADPH + H(+)</text>
        <dbReference type="Rhea" id="RHEA:35331"/>
        <dbReference type="ChEBI" id="CHEBI:15377"/>
        <dbReference type="ChEBI" id="CHEBI:15378"/>
        <dbReference type="ChEBI" id="CHEBI:16845"/>
        <dbReference type="ChEBI" id="CHEBI:57783"/>
        <dbReference type="ChEBI" id="CHEBI:58349"/>
        <dbReference type="ChEBI" id="CHEBI:67139"/>
        <dbReference type="EC" id="1.17.1.8"/>
    </reaction>
</comment>
<dbReference type="NCBIfam" id="TIGR00036">
    <property type="entry name" value="dapB"/>
    <property type="match status" value="1"/>
</dbReference>
<dbReference type="Gene3D" id="3.40.50.720">
    <property type="entry name" value="NAD(P)-binding Rossmann-like Domain"/>
    <property type="match status" value="1"/>
</dbReference>
<gene>
    <name evidence="13 16" type="primary">dapB</name>
    <name evidence="16" type="ORF">NVS47_10350</name>
</gene>
<dbReference type="PROSITE" id="PS01298">
    <property type="entry name" value="DAPB"/>
    <property type="match status" value="1"/>
</dbReference>
<feature type="binding site" evidence="13">
    <location>
        <position position="43"/>
    </location>
    <ligand>
        <name>NADP(+)</name>
        <dbReference type="ChEBI" id="CHEBI:58349"/>
    </ligand>
</feature>
<comment type="pathway">
    <text evidence="9 13">Amino-acid biosynthesis; L-lysine biosynthesis via DAP pathway; (S)-tetrahydrodipicolinate from L-aspartate: step 4/4.</text>
</comment>
<dbReference type="GO" id="GO:0008839">
    <property type="term" value="F:4-hydroxy-tetrahydrodipicolinate reductase"/>
    <property type="evidence" value="ECO:0007669"/>
    <property type="project" value="UniProtKB-EC"/>
</dbReference>
<keyword evidence="6 13" id="KW-0560">Oxidoreductase</keyword>
<evidence type="ECO:0000259" key="14">
    <source>
        <dbReference type="Pfam" id="PF01113"/>
    </source>
</evidence>
<feature type="active site" description="Proton donor" evidence="13">
    <location>
        <position position="160"/>
    </location>
</feature>
<evidence type="ECO:0000256" key="8">
    <source>
        <dbReference type="ARBA" id="ARBA00023154"/>
    </source>
</evidence>
<evidence type="ECO:0000256" key="7">
    <source>
        <dbReference type="ARBA" id="ARBA00023027"/>
    </source>
</evidence>
<name>A0ABT1Y8A0_9FIRM</name>
<feature type="active site" description="Proton donor/acceptor" evidence="13">
    <location>
        <position position="156"/>
    </location>
</feature>
<comment type="caution">
    <text evidence="13">Was originally thought to be a dihydrodipicolinate reductase (DHDPR), catalyzing the conversion of dihydrodipicolinate to tetrahydrodipicolinate. However, it was shown in E.coli that the substrate of the enzymatic reaction is not dihydrodipicolinate (DHDP) but in fact (2S,4S)-4-hydroxy-2,3,4,5-tetrahydrodipicolinic acid (HTPA), the product released by the DapA-catalyzed reaction.</text>
</comment>
<keyword evidence="7 13" id="KW-0520">NAD</keyword>
<dbReference type="EMBL" id="JANPWE010000004">
    <property type="protein sequence ID" value="MCR6545906.1"/>
    <property type="molecule type" value="Genomic_DNA"/>
</dbReference>
<comment type="function">
    <text evidence="13">Catalyzes the conversion of 4-hydroxy-tetrahydrodipicolinate (HTPA) to tetrahydrodipicolinate.</text>
</comment>
<feature type="binding site" evidence="13">
    <location>
        <begin position="11"/>
        <end position="16"/>
    </location>
    <ligand>
        <name>NAD(+)</name>
        <dbReference type="ChEBI" id="CHEBI:57540"/>
    </ligand>
</feature>
<dbReference type="Pfam" id="PF01113">
    <property type="entry name" value="DapB_N"/>
    <property type="match status" value="1"/>
</dbReference>
<dbReference type="PANTHER" id="PTHR20836:SF0">
    <property type="entry name" value="4-HYDROXY-TETRAHYDRODIPICOLINATE REDUCTASE 1, CHLOROPLASTIC-RELATED"/>
    <property type="match status" value="1"/>
</dbReference>
<dbReference type="PIRSF" id="PIRSF000161">
    <property type="entry name" value="DHPR"/>
    <property type="match status" value="1"/>
</dbReference>
<evidence type="ECO:0000313" key="16">
    <source>
        <dbReference type="EMBL" id="MCR6545906.1"/>
    </source>
</evidence>
<keyword evidence="5 13" id="KW-0220">Diaminopimelate biosynthesis</keyword>
<dbReference type="Pfam" id="PF05173">
    <property type="entry name" value="DapB_C"/>
    <property type="match status" value="1"/>
</dbReference>
<sequence>MTEKYRIILTGAGGKMGKDILAGIMKEPDIQVVGAVDFKMIGKDIGFYAGEEAINVTIQDKLEQVIIDTKPQIMIDFTNPQAVMKNIRTALSHKVASVVGTTGLTSHDVEELAELTEKHQTPVFIAPNFALGAVLMMRFAQEAGKYFPHVEVIEKHHDQKMDAPSGTALKTMEMIAESRKEMHQGASHEFEKIPGSRGGYYQGMRVHSVRLPGLIAHQEVIFGGQGQTLTIRHDSLSRDSFVPGVLLAIRNILNMKGVVYGLEKLLW</sequence>